<sequence length="247" mass="26607">MMMESLIPVPPVADVFFAFRESTLPGQVIVAVLFLSSIGVWTVMISKFLELGRARLASERFLKEFRSEAHPLGLYMKRRRYPESPLQYVYEAGCKAVGTELRAQGVNPDDLFMGGLEVSEKRHLTPRQCEGVRAAAERTVADRVLVLENNMGTVATAVSACPFLGLLGTVWGVMDAFGGMATAGSASLSAVAPGVAGALLTTVVGLLVALPSAVGYNMLTTRIRRLSVQMDNFAQEFTGSVQRTLTS</sequence>
<keyword evidence="6" id="KW-0653">Protein transport</keyword>
<accession>A0A0G3EA81</accession>
<reference evidence="9 10" key="2">
    <citation type="journal article" date="2016" name="ISME J.">
        <title>Characterization of the first cultured representative of Verrucomicrobia subdivision 5 indicates the proposal of a novel phylum.</title>
        <authorList>
            <person name="Spring S."/>
            <person name="Bunk B."/>
            <person name="Sproer C."/>
            <person name="Schumann P."/>
            <person name="Rohde M."/>
            <person name="Tindall B.J."/>
            <person name="Klenk H.P."/>
        </authorList>
    </citation>
    <scope>NUCLEOTIDE SEQUENCE [LARGE SCALE GENOMIC DNA]</scope>
    <source>
        <strain evidence="9 10">L21-Fru-AB</strain>
    </source>
</reference>
<organism evidence="9 10">
    <name type="scientific">Kiritimatiella glycovorans</name>
    <dbReference type="NCBI Taxonomy" id="1307763"/>
    <lineage>
        <taxon>Bacteria</taxon>
        <taxon>Pseudomonadati</taxon>
        <taxon>Kiritimatiellota</taxon>
        <taxon>Kiritimatiellia</taxon>
        <taxon>Kiritimatiellales</taxon>
        <taxon>Kiritimatiellaceae</taxon>
        <taxon>Kiritimatiella</taxon>
    </lineage>
</organism>
<proteinExistence type="inferred from homology"/>
<comment type="subcellular location">
    <subcellularLocation>
        <location evidence="1">Cell membrane</location>
        <topology evidence="1">Multi-pass membrane protein</topology>
    </subcellularLocation>
    <subcellularLocation>
        <location evidence="6">Membrane</location>
        <topology evidence="6">Multi-pass membrane protein</topology>
    </subcellularLocation>
</comment>
<keyword evidence="6" id="KW-0813">Transport</keyword>
<dbReference type="AlphaFoldDB" id="A0A0G3EA81"/>
<evidence type="ECO:0000313" key="9">
    <source>
        <dbReference type="EMBL" id="AKJ63346.1"/>
    </source>
</evidence>
<feature type="transmembrane region" description="Helical" evidence="7">
    <location>
        <begin position="153"/>
        <end position="174"/>
    </location>
</feature>
<evidence type="ECO:0000256" key="5">
    <source>
        <dbReference type="ARBA" id="ARBA00023136"/>
    </source>
</evidence>
<dbReference type="GO" id="GO:0017038">
    <property type="term" value="P:protein import"/>
    <property type="evidence" value="ECO:0007669"/>
    <property type="project" value="TreeGrafter"/>
</dbReference>
<name>A0A0G3EA81_9BACT</name>
<evidence type="ECO:0000313" key="10">
    <source>
        <dbReference type="Proteomes" id="UP000035268"/>
    </source>
</evidence>
<evidence type="ECO:0000256" key="7">
    <source>
        <dbReference type="SAM" id="Phobius"/>
    </source>
</evidence>
<dbReference type="OrthoDB" id="9805133at2"/>
<dbReference type="InterPro" id="IPR050790">
    <property type="entry name" value="ExbB/TolQ_transport"/>
</dbReference>
<dbReference type="RefSeq" id="WP_052880789.1">
    <property type="nucleotide sequence ID" value="NZ_CP010904.1"/>
</dbReference>
<gene>
    <name evidence="9" type="primary">exbB_1</name>
    <name evidence="9" type="ORF">L21SP4_00058</name>
</gene>
<keyword evidence="10" id="KW-1185">Reference proteome</keyword>
<reference evidence="10" key="1">
    <citation type="submission" date="2015-02" db="EMBL/GenBank/DDBJ databases">
        <title>Description and complete genome sequence of the first cultured representative of the subdivision 5 of the Verrucomicrobia phylum.</title>
        <authorList>
            <person name="Spring S."/>
            <person name="Bunk B."/>
            <person name="Sproer C."/>
            <person name="Klenk H.-P."/>
        </authorList>
    </citation>
    <scope>NUCLEOTIDE SEQUENCE [LARGE SCALE GENOMIC DNA]</scope>
    <source>
        <strain evidence="10">L21-Fru-AB</strain>
    </source>
</reference>
<evidence type="ECO:0000259" key="8">
    <source>
        <dbReference type="Pfam" id="PF01618"/>
    </source>
</evidence>
<evidence type="ECO:0000256" key="6">
    <source>
        <dbReference type="RuleBase" id="RU004057"/>
    </source>
</evidence>
<keyword evidence="4 7" id="KW-1133">Transmembrane helix</keyword>
<dbReference type="EMBL" id="CP010904">
    <property type="protein sequence ID" value="AKJ63346.1"/>
    <property type="molecule type" value="Genomic_DNA"/>
</dbReference>
<feature type="transmembrane region" description="Helical" evidence="7">
    <location>
        <begin position="24"/>
        <end position="45"/>
    </location>
</feature>
<feature type="transmembrane region" description="Helical" evidence="7">
    <location>
        <begin position="194"/>
        <end position="216"/>
    </location>
</feature>
<evidence type="ECO:0000256" key="2">
    <source>
        <dbReference type="ARBA" id="ARBA00022475"/>
    </source>
</evidence>
<keyword evidence="2" id="KW-1003">Cell membrane</keyword>
<dbReference type="PANTHER" id="PTHR30625">
    <property type="entry name" value="PROTEIN TOLQ"/>
    <property type="match status" value="1"/>
</dbReference>
<dbReference type="PANTHER" id="PTHR30625:SF3">
    <property type="entry name" value="TOL-PAL SYSTEM PROTEIN TOLQ"/>
    <property type="match status" value="1"/>
</dbReference>
<protein>
    <submittedName>
        <fullName evidence="9">Biopolymer transport protein ExbB</fullName>
    </submittedName>
</protein>
<keyword evidence="5 7" id="KW-0472">Membrane</keyword>
<dbReference type="KEGG" id="vbl:L21SP4_00058"/>
<keyword evidence="3 7" id="KW-0812">Transmembrane</keyword>
<feature type="domain" description="MotA/TolQ/ExbB proton channel" evidence="8">
    <location>
        <begin position="123"/>
        <end position="231"/>
    </location>
</feature>
<evidence type="ECO:0000256" key="4">
    <source>
        <dbReference type="ARBA" id="ARBA00022989"/>
    </source>
</evidence>
<dbReference type="Proteomes" id="UP000035268">
    <property type="component" value="Chromosome"/>
</dbReference>
<evidence type="ECO:0000256" key="1">
    <source>
        <dbReference type="ARBA" id="ARBA00004651"/>
    </source>
</evidence>
<dbReference type="InterPro" id="IPR002898">
    <property type="entry name" value="MotA_ExbB_proton_chnl"/>
</dbReference>
<dbReference type="Pfam" id="PF01618">
    <property type="entry name" value="MotA_ExbB"/>
    <property type="match status" value="1"/>
</dbReference>
<dbReference type="GO" id="GO:0005886">
    <property type="term" value="C:plasma membrane"/>
    <property type="evidence" value="ECO:0007669"/>
    <property type="project" value="UniProtKB-SubCell"/>
</dbReference>
<comment type="similarity">
    <text evidence="6">Belongs to the exbB/tolQ family.</text>
</comment>
<dbReference type="STRING" id="1307763.L21SP4_00058"/>
<evidence type="ECO:0000256" key="3">
    <source>
        <dbReference type="ARBA" id="ARBA00022692"/>
    </source>
</evidence>